<dbReference type="InterPro" id="IPR022664">
    <property type="entry name" value="DapB_N_CS"/>
</dbReference>
<organism evidence="17 18">
    <name type="scientific">Alicyclobacillus cycloheptanicus</name>
    <dbReference type="NCBI Taxonomy" id="1457"/>
    <lineage>
        <taxon>Bacteria</taxon>
        <taxon>Bacillati</taxon>
        <taxon>Bacillota</taxon>
        <taxon>Bacilli</taxon>
        <taxon>Bacillales</taxon>
        <taxon>Alicyclobacillaceae</taxon>
        <taxon>Alicyclobacillus</taxon>
    </lineage>
</organism>
<comment type="catalytic activity">
    <reaction evidence="11 13">
        <text>(S)-2,3,4,5-tetrahydrodipicolinate + NADP(+) + H2O = (2S,4S)-4-hydroxy-2,3,4,5-tetrahydrodipicolinate + NADPH + H(+)</text>
        <dbReference type="Rhea" id="RHEA:35331"/>
        <dbReference type="ChEBI" id="CHEBI:15377"/>
        <dbReference type="ChEBI" id="CHEBI:15378"/>
        <dbReference type="ChEBI" id="CHEBI:16845"/>
        <dbReference type="ChEBI" id="CHEBI:57783"/>
        <dbReference type="ChEBI" id="CHEBI:58349"/>
        <dbReference type="ChEBI" id="CHEBI:67139"/>
        <dbReference type="EC" id="1.17.1.8"/>
    </reaction>
</comment>
<evidence type="ECO:0000256" key="8">
    <source>
        <dbReference type="ARBA" id="ARBA00023154"/>
    </source>
</evidence>
<keyword evidence="18" id="KW-1185">Reference proteome</keyword>
<reference evidence="17 18" key="1">
    <citation type="submission" date="2023-07" db="EMBL/GenBank/DDBJ databases">
        <title>Genomic Encyclopedia of Type Strains, Phase IV (KMG-IV): sequencing the most valuable type-strain genomes for metagenomic binning, comparative biology and taxonomic classification.</title>
        <authorList>
            <person name="Goeker M."/>
        </authorList>
    </citation>
    <scope>NUCLEOTIDE SEQUENCE [LARGE SCALE GENOMIC DNA]</scope>
    <source>
        <strain evidence="17 18">DSM 4006</strain>
    </source>
</reference>
<comment type="similarity">
    <text evidence="1 13">Belongs to the DapB family.</text>
</comment>
<dbReference type="RefSeq" id="WP_307015669.1">
    <property type="nucleotide sequence ID" value="NZ_CP067097.1"/>
</dbReference>
<comment type="caution">
    <text evidence="17">The sequence shown here is derived from an EMBL/GenBank/DDBJ whole genome shotgun (WGS) entry which is preliminary data.</text>
</comment>
<evidence type="ECO:0000256" key="12">
    <source>
        <dbReference type="ARBA" id="ARBA00049396"/>
    </source>
</evidence>
<evidence type="ECO:0000256" key="14">
    <source>
        <dbReference type="SAM" id="MobiDB-lite"/>
    </source>
</evidence>
<accession>A0ABT9XFP7</accession>
<evidence type="ECO:0000259" key="16">
    <source>
        <dbReference type="Pfam" id="PF05173"/>
    </source>
</evidence>
<comment type="subunit">
    <text evidence="13">Homotetramer.</text>
</comment>
<feature type="domain" description="Dihydrodipicolinate reductase C-terminal" evidence="16">
    <location>
        <begin position="135"/>
        <end position="314"/>
    </location>
</feature>
<feature type="binding site" evidence="13">
    <location>
        <begin position="22"/>
        <end position="27"/>
    </location>
    <ligand>
        <name>NAD(+)</name>
        <dbReference type="ChEBI" id="CHEBI:57540"/>
    </ligand>
</feature>
<comment type="caution">
    <text evidence="13">Was originally thought to be a dihydrodipicolinate reductase (DHDPR), catalyzing the conversion of dihydrodipicolinate to tetrahydrodipicolinate. However, it was shown in E.coli that the substrate of the enzymatic reaction is not dihydrodipicolinate (DHDP) but in fact (2S,4S)-4-hydroxy-2,3,4,5-tetrahydrodipicolinic acid (HTPA), the product released by the DapA-catalyzed reaction.</text>
</comment>
<evidence type="ECO:0000256" key="11">
    <source>
        <dbReference type="ARBA" id="ARBA00049080"/>
    </source>
</evidence>
<dbReference type="HAMAP" id="MF_00102">
    <property type="entry name" value="DapB"/>
    <property type="match status" value="1"/>
</dbReference>
<feature type="binding site" evidence="13">
    <location>
        <begin position="103"/>
        <end position="105"/>
    </location>
    <ligand>
        <name>NAD(+)</name>
        <dbReference type="ChEBI" id="CHEBI:57540"/>
    </ligand>
</feature>
<evidence type="ECO:0000256" key="13">
    <source>
        <dbReference type="HAMAP-Rule" id="MF_00102"/>
    </source>
</evidence>
<keyword evidence="3 13" id="KW-0028">Amino-acid biosynthesis</keyword>
<feature type="region of interest" description="Disordered" evidence="14">
    <location>
        <begin position="162"/>
        <end position="182"/>
    </location>
</feature>
<sequence>MQKPTHPDTSIEKPPIRIAIAGAAGKMGKEAYAALAADDRFEIAAVLVRNPALAEPFPVPAFADAKTLLEEVEIDVWLDLTDATSVVSHADLALAANVRPVLGATGYLPEDIDRWRAQCDELGIGGIAAPNFAIGALLMTRFAAEAARFYPHAEIIELHHDGKRDAPSGTAKRTAEAMAQARAQSGVHDLAATVVSSQGQKVDEGSKAASTSARSVSFGYAAGDTPVMGTAAADAKAADAASQARGLRVGEVPVHSIRLPGLVAHQEVLFGGTGEVLTIRHDSLSRSSFMPGILYCCAKVMELRQFVYGLEHLLW</sequence>
<evidence type="ECO:0000256" key="4">
    <source>
        <dbReference type="ARBA" id="ARBA00022857"/>
    </source>
</evidence>
<dbReference type="PIRSF" id="PIRSF000161">
    <property type="entry name" value="DHPR"/>
    <property type="match status" value="1"/>
</dbReference>
<dbReference type="SUPFAM" id="SSF51735">
    <property type="entry name" value="NAD(P)-binding Rossmann-fold domains"/>
    <property type="match status" value="1"/>
</dbReference>
<evidence type="ECO:0000256" key="9">
    <source>
        <dbReference type="ARBA" id="ARBA00037922"/>
    </source>
</evidence>
<evidence type="ECO:0000256" key="5">
    <source>
        <dbReference type="ARBA" id="ARBA00022915"/>
    </source>
</evidence>
<dbReference type="Pfam" id="PF05173">
    <property type="entry name" value="DapB_C"/>
    <property type="match status" value="1"/>
</dbReference>
<dbReference type="Pfam" id="PF01113">
    <property type="entry name" value="DapB_N"/>
    <property type="match status" value="1"/>
</dbReference>
<feature type="binding site" evidence="13">
    <location>
        <position position="160"/>
    </location>
    <ligand>
        <name>(S)-2,3,4,5-tetrahydrodipicolinate</name>
        <dbReference type="ChEBI" id="CHEBI:16845"/>
    </ligand>
</feature>
<dbReference type="InterPro" id="IPR022663">
    <property type="entry name" value="DapB_C"/>
</dbReference>
<protein>
    <recommendedName>
        <fullName evidence="10 13">4-hydroxy-tetrahydrodipicolinate reductase</fullName>
        <shortName evidence="13">HTPA reductase</shortName>
        <ecNumber evidence="10 13">1.17.1.8</ecNumber>
    </recommendedName>
</protein>
<dbReference type="EMBL" id="JAUSTP010000001">
    <property type="protein sequence ID" value="MDQ0188566.1"/>
    <property type="molecule type" value="Genomic_DNA"/>
</dbReference>
<evidence type="ECO:0000256" key="6">
    <source>
        <dbReference type="ARBA" id="ARBA00023002"/>
    </source>
</evidence>
<feature type="active site" description="Proton donor" evidence="13">
    <location>
        <position position="163"/>
    </location>
</feature>
<dbReference type="EC" id="1.17.1.8" evidence="10 13"/>
<comment type="caution">
    <text evidence="13">Lacks conserved residue(s) required for the propagation of feature annotation.</text>
</comment>
<comment type="pathway">
    <text evidence="9 13">Amino-acid biosynthesis; L-lysine biosynthesis via DAP pathway; (S)-tetrahydrodipicolinate from L-aspartate: step 4/4.</text>
</comment>
<dbReference type="GO" id="GO:0008839">
    <property type="term" value="F:4-hydroxy-tetrahydrodipicolinate reductase"/>
    <property type="evidence" value="ECO:0007669"/>
    <property type="project" value="UniProtKB-EC"/>
</dbReference>
<name>A0ABT9XFP7_9BACL</name>
<dbReference type="NCBIfam" id="TIGR00036">
    <property type="entry name" value="dapB"/>
    <property type="match status" value="1"/>
</dbReference>
<feature type="binding site" evidence="13">
    <location>
        <begin position="129"/>
        <end position="132"/>
    </location>
    <ligand>
        <name>NAD(+)</name>
        <dbReference type="ChEBI" id="CHEBI:57540"/>
    </ligand>
</feature>
<dbReference type="CDD" id="cd02274">
    <property type="entry name" value="DHDPR_N"/>
    <property type="match status" value="1"/>
</dbReference>
<evidence type="ECO:0000313" key="17">
    <source>
        <dbReference type="EMBL" id="MDQ0188566.1"/>
    </source>
</evidence>
<feature type="domain" description="Dihydrodipicolinate reductase N-terminal" evidence="15">
    <location>
        <begin position="16"/>
        <end position="132"/>
    </location>
</feature>
<dbReference type="InterPro" id="IPR023940">
    <property type="entry name" value="DHDPR_bac"/>
</dbReference>
<feature type="active site" description="Proton donor/acceptor" evidence="13">
    <location>
        <position position="159"/>
    </location>
</feature>
<comment type="subcellular location">
    <subcellularLocation>
        <location evidence="13">Cytoplasm</location>
    </subcellularLocation>
</comment>
<gene>
    <name evidence="13" type="primary">dapB</name>
    <name evidence="17" type="ORF">J2S03_000370</name>
</gene>
<keyword evidence="7 13" id="KW-0520">NAD</keyword>
<proteinExistence type="inferred from homology"/>
<evidence type="ECO:0000259" key="15">
    <source>
        <dbReference type="Pfam" id="PF01113"/>
    </source>
</evidence>
<evidence type="ECO:0000256" key="3">
    <source>
        <dbReference type="ARBA" id="ARBA00022605"/>
    </source>
</evidence>
<keyword evidence="5 13" id="KW-0220">Diaminopimelate biosynthesis</keyword>
<dbReference type="InterPro" id="IPR000846">
    <property type="entry name" value="DapB_N"/>
</dbReference>
<keyword evidence="8 13" id="KW-0457">Lysine biosynthesis</keyword>
<evidence type="ECO:0000313" key="18">
    <source>
        <dbReference type="Proteomes" id="UP001232973"/>
    </source>
</evidence>
<dbReference type="Proteomes" id="UP001232973">
    <property type="component" value="Unassembled WGS sequence"/>
</dbReference>
<keyword evidence="6 13" id="KW-0560">Oxidoreductase</keyword>
<evidence type="ECO:0000256" key="10">
    <source>
        <dbReference type="ARBA" id="ARBA00038983"/>
    </source>
</evidence>
<comment type="function">
    <text evidence="13">Catalyzes the conversion of 4-hydroxy-tetrahydrodipicolinate (HTPA) to tetrahydrodipicolinate.</text>
</comment>
<dbReference type="Gene3D" id="3.30.360.10">
    <property type="entry name" value="Dihydrodipicolinate Reductase, domain 2"/>
    <property type="match status" value="2"/>
</dbReference>
<evidence type="ECO:0000256" key="1">
    <source>
        <dbReference type="ARBA" id="ARBA00006642"/>
    </source>
</evidence>
<keyword evidence="2 13" id="KW-0963">Cytoplasm</keyword>
<dbReference type="Gene3D" id="3.40.50.720">
    <property type="entry name" value="NAD(P)-binding Rossmann-like Domain"/>
    <property type="match status" value="2"/>
</dbReference>
<dbReference type="PANTHER" id="PTHR20836">
    <property type="entry name" value="DIHYDRODIPICOLINATE REDUCTASE"/>
    <property type="match status" value="1"/>
</dbReference>
<dbReference type="InterPro" id="IPR036291">
    <property type="entry name" value="NAD(P)-bd_dom_sf"/>
</dbReference>
<dbReference type="PANTHER" id="PTHR20836:SF0">
    <property type="entry name" value="4-HYDROXY-TETRAHYDRODIPICOLINATE REDUCTASE 1, CHLOROPLASTIC-RELATED"/>
    <property type="match status" value="1"/>
</dbReference>
<feature type="binding site" evidence="13">
    <location>
        <begin position="169"/>
        <end position="170"/>
    </location>
    <ligand>
        <name>(S)-2,3,4,5-tetrahydrodipicolinate</name>
        <dbReference type="ChEBI" id="CHEBI:16845"/>
    </ligand>
</feature>
<evidence type="ECO:0000256" key="7">
    <source>
        <dbReference type="ARBA" id="ARBA00023027"/>
    </source>
</evidence>
<evidence type="ECO:0000256" key="2">
    <source>
        <dbReference type="ARBA" id="ARBA00022490"/>
    </source>
</evidence>
<dbReference type="PROSITE" id="PS01298">
    <property type="entry name" value="DAPB"/>
    <property type="match status" value="1"/>
</dbReference>
<comment type="catalytic activity">
    <reaction evidence="12 13">
        <text>(S)-2,3,4,5-tetrahydrodipicolinate + NAD(+) + H2O = (2S,4S)-4-hydroxy-2,3,4,5-tetrahydrodipicolinate + NADH + H(+)</text>
        <dbReference type="Rhea" id="RHEA:35323"/>
        <dbReference type="ChEBI" id="CHEBI:15377"/>
        <dbReference type="ChEBI" id="CHEBI:15378"/>
        <dbReference type="ChEBI" id="CHEBI:16845"/>
        <dbReference type="ChEBI" id="CHEBI:57540"/>
        <dbReference type="ChEBI" id="CHEBI:57945"/>
        <dbReference type="ChEBI" id="CHEBI:67139"/>
        <dbReference type="EC" id="1.17.1.8"/>
    </reaction>
</comment>
<dbReference type="SUPFAM" id="SSF55347">
    <property type="entry name" value="Glyceraldehyde-3-phosphate dehydrogenase-like, C-terminal domain"/>
    <property type="match status" value="1"/>
</dbReference>
<keyword evidence="4 13" id="KW-0521">NADP</keyword>